<keyword evidence="1" id="KW-1133">Transmembrane helix</keyword>
<name>A0ABN7RQW4_OIKDI</name>
<accession>A0ABN7RQW4</accession>
<organism evidence="2 3">
    <name type="scientific">Oikopleura dioica</name>
    <name type="common">Tunicate</name>
    <dbReference type="NCBI Taxonomy" id="34765"/>
    <lineage>
        <taxon>Eukaryota</taxon>
        <taxon>Metazoa</taxon>
        <taxon>Chordata</taxon>
        <taxon>Tunicata</taxon>
        <taxon>Appendicularia</taxon>
        <taxon>Copelata</taxon>
        <taxon>Oikopleuridae</taxon>
        <taxon>Oikopleura</taxon>
    </lineage>
</organism>
<feature type="transmembrane region" description="Helical" evidence="1">
    <location>
        <begin position="179"/>
        <end position="204"/>
    </location>
</feature>
<dbReference type="Proteomes" id="UP001158576">
    <property type="component" value="Chromosome PAR"/>
</dbReference>
<keyword evidence="3" id="KW-1185">Reference proteome</keyword>
<reference evidence="2 3" key="1">
    <citation type="submission" date="2021-04" db="EMBL/GenBank/DDBJ databases">
        <authorList>
            <person name="Bliznina A."/>
        </authorList>
    </citation>
    <scope>NUCLEOTIDE SEQUENCE [LARGE SCALE GENOMIC DNA]</scope>
</reference>
<feature type="transmembrane region" description="Helical" evidence="1">
    <location>
        <begin position="60"/>
        <end position="80"/>
    </location>
</feature>
<evidence type="ECO:0000256" key="1">
    <source>
        <dbReference type="SAM" id="Phobius"/>
    </source>
</evidence>
<evidence type="ECO:0000313" key="3">
    <source>
        <dbReference type="Proteomes" id="UP001158576"/>
    </source>
</evidence>
<protein>
    <submittedName>
        <fullName evidence="2">Oidioi.mRNA.OKI2018_I69.PAR.g10507.t1.cds</fullName>
    </submittedName>
</protein>
<dbReference type="EMBL" id="OU015568">
    <property type="protein sequence ID" value="CAG5083948.1"/>
    <property type="molecule type" value="Genomic_DNA"/>
</dbReference>
<feature type="transmembrane region" description="Helical" evidence="1">
    <location>
        <begin position="144"/>
        <end position="167"/>
    </location>
</feature>
<proteinExistence type="predicted"/>
<sequence>MIFKNIIDDILEIHHWNCTNNPFEEVNVETCQKCYDKPTYYQPSSHVGSPWACFATHQELLVFFWIIVLDIILISLKIVVDCLKNFKERNDYSYEYEEEDVCTIDSENEKFLAKISTAGELSNILLVILGMVALKINSQETLDAFVILAIIDVVFFVGCPFLSFLWIRSFEEICDSEGLSNFVDFAISFSLSLTMIMISFNYAFPH</sequence>
<keyword evidence="1" id="KW-0812">Transmembrane</keyword>
<keyword evidence="1" id="KW-0472">Membrane</keyword>
<evidence type="ECO:0000313" key="2">
    <source>
        <dbReference type="EMBL" id="CAG5083948.1"/>
    </source>
</evidence>
<gene>
    <name evidence="2" type="ORF">OKIOD_LOCUS2065</name>
</gene>